<dbReference type="STRING" id="521097.Coch_0895"/>
<keyword evidence="2" id="KW-1185">Reference proteome</keyword>
<dbReference type="KEGG" id="coc:Coch_0895"/>
<dbReference type="HOGENOM" id="CLU_1755540_0_0_10"/>
<dbReference type="Proteomes" id="UP000006650">
    <property type="component" value="Chromosome"/>
</dbReference>
<organism evidence="1 2">
    <name type="scientific">Capnocytophaga ochracea (strain ATCC 27872 / DSM 7271 / CCUG 9716 / JCM 12966 / NCTC 12371 / SS31 / VPI 2845)</name>
    <name type="common">Bacteroides ochraceus</name>
    <dbReference type="NCBI Taxonomy" id="521097"/>
    <lineage>
        <taxon>Bacteria</taxon>
        <taxon>Pseudomonadati</taxon>
        <taxon>Bacteroidota</taxon>
        <taxon>Flavobacteriia</taxon>
        <taxon>Flavobacteriales</taxon>
        <taxon>Flavobacteriaceae</taxon>
        <taxon>Capnocytophaga</taxon>
    </lineage>
</organism>
<accession>C7M9A4</accession>
<proteinExistence type="predicted"/>
<dbReference type="RefSeq" id="WP_015782127.1">
    <property type="nucleotide sequence ID" value="NC_013162.1"/>
</dbReference>
<sequence length="148" mass="17455">MKTENKNNKIKRLNGKLFSSEYQPPEKWTEERALQLGSELIEWLKEKDSEGNDKGNIFYEEFLIIEKDLYPEIVTYLRSKFPSFFKLLEKANKIQELKLQKFGTADRLNAAMTKFVLINKHNWCEKQEITGKDGKDFNNFQVTGIIIK</sequence>
<evidence type="ECO:0000313" key="2">
    <source>
        <dbReference type="Proteomes" id="UP000006650"/>
    </source>
</evidence>
<dbReference type="EMBL" id="CP001632">
    <property type="protein sequence ID" value="ACU92450.1"/>
    <property type="molecule type" value="Genomic_DNA"/>
</dbReference>
<gene>
    <name evidence="1" type="ordered locus">Coch_0895</name>
</gene>
<reference evidence="1 2" key="1">
    <citation type="journal article" date="2009" name="Stand. Genomic Sci.">
        <title>Complete genome sequence of Capnocytophaga ochracea type strain (VPI 2845).</title>
        <authorList>
            <person name="Mavrommatis K."/>
            <person name="Gronow S."/>
            <person name="Saunders E."/>
            <person name="Land M."/>
            <person name="Lapidus A."/>
            <person name="Copeland A."/>
            <person name="Glavina Del Rio T."/>
            <person name="Nolan M."/>
            <person name="Lucas S."/>
            <person name="Chen F."/>
            <person name="Tice H."/>
            <person name="Cheng J.F."/>
            <person name="Bruce D."/>
            <person name="Goodwin L."/>
            <person name="Pitluck S."/>
            <person name="Pati A."/>
            <person name="Ivanova N."/>
            <person name="Chen A."/>
            <person name="Palaniappan K."/>
            <person name="Chain P."/>
            <person name="Hauser L."/>
            <person name="Chang Y.J."/>
            <person name="Jeffries C.D."/>
            <person name="Brettin T."/>
            <person name="Detter J.C."/>
            <person name="Han C."/>
            <person name="Bristow J."/>
            <person name="Goker M."/>
            <person name="Rohde M."/>
            <person name="Eisen J.A."/>
            <person name="Markowitz V."/>
            <person name="Kyrpides N.C."/>
            <person name="Klenk H.P."/>
            <person name="Hugenholtz P."/>
        </authorList>
    </citation>
    <scope>NUCLEOTIDE SEQUENCE [LARGE SCALE GENOMIC DNA]</scope>
    <source>
        <strain evidence="2">ATCC 27872 / DSM 7271 / JCM 12966 / VPI 2845</strain>
    </source>
</reference>
<evidence type="ECO:0000313" key="1">
    <source>
        <dbReference type="EMBL" id="ACU92450.1"/>
    </source>
</evidence>
<dbReference type="GeneID" id="29675024"/>
<dbReference type="AlphaFoldDB" id="C7M9A4"/>
<name>C7M9A4_CAPOD</name>
<protein>
    <submittedName>
        <fullName evidence="1">Uncharacterized protein</fullName>
    </submittedName>
</protein>